<proteinExistence type="predicted"/>
<dbReference type="PROSITE" id="PS51406">
    <property type="entry name" value="FIBRINOGEN_C_2"/>
    <property type="match status" value="2"/>
</dbReference>
<dbReference type="Proteomes" id="UP000887566">
    <property type="component" value="Unplaced"/>
</dbReference>
<dbReference type="GO" id="GO:0005615">
    <property type="term" value="C:extracellular space"/>
    <property type="evidence" value="ECO:0007669"/>
    <property type="project" value="TreeGrafter"/>
</dbReference>
<feature type="domain" description="Fibrinogen C-terminal" evidence="1">
    <location>
        <begin position="1"/>
        <end position="229"/>
    </location>
</feature>
<dbReference type="SUPFAM" id="SSF56496">
    <property type="entry name" value="Fibrinogen C-terminal domain-like"/>
    <property type="match status" value="2"/>
</dbReference>
<name>A0A914XEN7_9BILA</name>
<reference evidence="3" key="1">
    <citation type="submission" date="2022-11" db="UniProtKB">
        <authorList>
            <consortium name="WormBaseParasite"/>
        </authorList>
    </citation>
    <scope>IDENTIFICATION</scope>
</reference>
<feature type="domain" description="Fibrinogen C-terminal" evidence="1">
    <location>
        <begin position="230"/>
        <end position="411"/>
    </location>
</feature>
<dbReference type="AlphaFoldDB" id="A0A914XEN7"/>
<dbReference type="PANTHER" id="PTHR19143">
    <property type="entry name" value="FIBRINOGEN/TENASCIN/ANGIOPOEITIN"/>
    <property type="match status" value="1"/>
</dbReference>
<dbReference type="Gene3D" id="3.90.215.10">
    <property type="entry name" value="Gamma Fibrinogen, chain A, domain 1"/>
    <property type="match status" value="2"/>
</dbReference>
<organism evidence="2 3">
    <name type="scientific">Plectus sambesii</name>
    <dbReference type="NCBI Taxonomy" id="2011161"/>
    <lineage>
        <taxon>Eukaryota</taxon>
        <taxon>Metazoa</taxon>
        <taxon>Ecdysozoa</taxon>
        <taxon>Nematoda</taxon>
        <taxon>Chromadorea</taxon>
        <taxon>Plectida</taxon>
        <taxon>Plectina</taxon>
        <taxon>Plectoidea</taxon>
        <taxon>Plectidae</taxon>
        <taxon>Plectus</taxon>
    </lineage>
</organism>
<accession>A0A914XEN7</accession>
<dbReference type="NCBIfam" id="NF040941">
    <property type="entry name" value="GGGWT_bact"/>
    <property type="match status" value="1"/>
</dbReference>
<protein>
    <submittedName>
        <fullName evidence="3">Fibrinogen C-terminal domain-containing protein</fullName>
    </submittedName>
</protein>
<evidence type="ECO:0000313" key="2">
    <source>
        <dbReference type="Proteomes" id="UP000887566"/>
    </source>
</evidence>
<dbReference type="Pfam" id="PF00147">
    <property type="entry name" value="Fibrinogen_C"/>
    <property type="match status" value="2"/>
</dbReference>
<sequence>MTDCKDWYFYGGQHTDGIYAINPDGRGSFNVFCDMTTDDGGWTVFQRRIDDKLSFYNNSWNDYKTGFNNGLENNLWLGNDVIHILTTKDSNVELRIDLWGDRYPYSSDPSGYWWEKRSNFWIDNEASFYKLHLSSNFTGNATLDPYNNMYDSNNMNFSTVDKNNGADPQCFAKYERGAWWLGSSCAYVSLNGKYIPTKWGTYYGFCWNLGPNDSYINPTQSRMMLRTLSLPKDCSDIYQTTSVDGVYAIQLPNNNVVNVYCDITGGGWTVIQSRESDGIYFNRTYDEYKSNFGDAGGSFWLGLENIHSLTLNSSYSLRIDLCCHDISKSETYDYFYVADSADKYRLNVSNGTGEAQDGLNKVAYTLMDNGSPFSTSDNYNSVYPKRSCSSFRGYGGWWFGSCTNNLNGYLYTNPTDYSNQDQCQLVANPTNGPGITWDNVATSTKARMKVIPYSQLPSLIRDSAFEQQQLAAFCSF</sequence>
<dbReference type="WBParaSite" id="PSAMB.scaffold773size41553.g8780.t1">
    <property type="protein sequence ID" value="PSAMB.scaffold773size41553.g8780.t1"/>
    <property type="gene ID" value="PSAMB.scaffold773size41553.g8780"/>
</dbReference>
<dbReference type="SMART" id="SM00186">
    <property type="entry name" value="FBG"/>
    <property type="match status" value="2"/>
</dbReference>
<evidence type="ECO:0000313" key="3">
    <source>
        <dbReference type="WBParaSite" id="PSAMB.scaffold773size41553.g8780.t1"/>
    </source>
</evidence>
<keyword evidence="2" id="KW-1185">Reference proteome</keyword>
<dbReference type="InterPro" id="IPR002181">
    <property type="entry name" value="Fibrinogen_a/b/g_C_dom"/>
</dbReference>
<dbReference type="InterPro" id="IPR036056">
    <property type="entry name" value="Fibrinogen-like_C"/>
</dbReference>
<evidence type="ECO:0000259" key="1">
    <source>
        <dbReference type="PROSITE" id="PS51406"/>
    </source>
</evidence>
<dbReference type="InterPro" id="IPR014716">
    <property type="entry name" value="Fibrinogen_a/b/g_C_1"/>
</dbReference>
<dbReference type="InterPro" id="IPR050373">
    <property type="entry name" value="Fibrinogen_C-term_domain"/>
</dbReference>
<dbReference type="PANTHER" id="PTHR19143:SF444">
    <property type="entry name" value="PROTEIN SCABROUS"/>
    <property type="match status" value="1"/>
</dbReference>